<name>A0A1I1TH96_9GAMM</name>
<dbReference type="InterPro" id="IPR043128">
    <property type="entry name" value="Rev_trsase/Diguanyl_cyclase"/>
</dbReference>
<dbReference type="STRING" id="1123397.SAMN05660831_01894"/>
<dbReference type="Gene3D" id="3.20.20.450">
    <property type="entry name" value="EAL domain"/>
    <property type="match status" value="1"/>
</dbReference>
<dbReference type="PROSITE" id="PS50883">
    <property type="entry name" value="EAL"/>
    <property type="match status" value="1"/>
</dbReference>
<protein>
    <submittedName>
        <fullName evidence="6">Diguanylate cyclase/phosphodiesterase</fullName>
    </submittedName>
</protein>
<sequence>MFSNLPTIDDVLRREQVETVLQPLVDLRAGRILGYEALSRGPADSPLHNPLVLFDAATEQGRLVELETLCRRRAIEAFSAQDLPGKLFVNVTPDTLLQEDFRPGITRELMRRVGVPAERVVVELTEHFPNPDYDVLRRATNHYRSMGFSIAIDDLGAGYAGLRLWSELRPDYVKIDKHFIRGIEQDLVKREFVRSIQEIATGLGCVSIAEGVETEGEMRAIRSLDIAVGQGYLFGAPASAPSRHVPPELLHGGTNGASGPRFRLSDAVTSLLREAPAVGSETRVEAVGEMFRNAGGLDTIPVVDQVGAPTGVIRRSRFMDVFLSPYGRDLHGRKPVRSLAEPALVVEHDTPVEAVSQQITDGGGGEHDFIIARNGAYLGMGAVMDLLRKITDLQIRNARYANPLTQLPGNVPIYDFIDDLLGRRADFHIAYCDLDHFKPFNDVYGYSQGDEVIKTVAALLVEHMDDRLDFVGHIGGDDFIIILRGTDWEERCRALLDAFAGEVGRLYSDEDRRQGGIRCEDRAGNETFFPLLSLSIGVAHPDPERCDSHHDVAALASEAKHQAKRQPGNSLFRDRRRGGPDPESARSERPAHSA</sequence>
<dbReference type="AlphaFoldDB" id="A0A1I1TH96"/>
<dbReference type="InterPro" id="IPR050706">
    <property type="entry name" value="Cyclic-di-GMP_PDE-like"/>
</dbReference>
<proteinExistence type="predicted"/>
<feature type="region of interest" description="Disordered" evidence="2">
    <location>
        <begin position="554"/>
        <end position="594"/>
    </location>
</feature>
<evidence type="ECO:0000256" key="1">
    <source>
        <dbReference type="PROSITE-ProRule" id="PRU00703"/>
    </source>
</evidence>
<dbReference type="SUPFAM" id="SSF141868">
    <property type="entry name" value="EAL domain-like"/>
    <property type="match status" value="1"/>
</dbReference>
<dbReference type="PANTHER" id="PTHR33121">
    <property type="entry name" value="CYCLIC DI-GMP PHOSPHODIESTERASE PDEF"/>
    <property type="match status" value="1"/>
</dbReference>
<gene>
    <name evidence="6" type="ORF">SAMN05660831_01894</name>
</gene>
<dbReference type="SUPFAM" id="SSF55073">
    <property type="entry name" value="Nucleotide cyclase"/>
    <property type="match status" value="1"/>
</dbReference>
<keyword evidence="1" id="KW-0129">CBS domain</keyword>
<feature type="domain" description="EAL" evidence="3">
    <location>
        <begin position="1"/>
        <end position="251"/>
    </location>
</feature>
<dbReference type="InterPro" id="IPR046342">
    <property type="entry name" value="CBS_dom_sf"/>
</dbReference>
<dbReference type="SMART" id="SM00052">
    <property type="entry name" value="EAL"/>
    <property type="match status" value="1"/>
</dbReference>
<evidence type="ECO:0000259" key="5">
    <source>
        <dbReference type="PROSITE" id="PS51371"/>
    </source>
</evidence>
<evidence type="ECO:0000313" key="6">
    <source>
        <dbReference type="EMBL" id="SFD57962.1"/>
    </source>
</evidence>
<dbReference type="RefSeq" id="WP_093428525.1">
    <property type="nucleotide sequence ID" value="NZ_FOMJ01000006.1"/>
</dbReference>
<dbReference type="InterPro" id="IPR000644">
    <property type="entry name" value="CBS_dom"/>
</dbReference>
<dbReference type="InterPro" id="IPR029787">
    <property type="entry name" value="Nucleotide_cyclase"/>
</dbReference>
<dbReference type="Pfam" id="PF00563">
    <property type="entry name" value="EAL"/>
    <property type="match status" value="1"/>
</dbReference>
<dbReference type="NCBIfam" id="TIGR00254">
    <property type="entry name" value="GGDEF"/>
    <property type="match status" value="1"/>
</dbReference>
<dbReference type="InterPro" id="IPR035919">
    <property type="entry name" value="EAL_sf"/>
</dbReference>
<dbReference type="PROSITE" id="PS51371">
    <property type="entry name" value="CBS"/>
    <property type="match status" value="1"/>
</dbReference>
<dbReference type="EMBL" id="FOMJ01000006">
    <property type="protein sequence ID" value="SFD57962.1"/>
    <property type="molecule type" value="Genomic_DNA"/>
</dbReference>
<dbReference type="InterPro" id="IPR001633">
    <property type="entry name" value="EAL_dom"/>
</dbReference>
<accession>A0A1I1TH96</accession>
<evidence type="ECO:0000313" key="7">
    <source>
        <dbReference type="Proteomes" id="UP000198611"/>
    </source>
</evidence>
<evidence type="ECO:0000259" key="3">
    <source>
        <dbReference type="PROSITE" id="PS50883"/>
    </source>
</evidence>
<dbReference type="CDD" id="cd01949">
    <property type="entry name" value="GGDEF"/>
    <property type="match status" value="1"/>
</dbReference>
<dbReference type="Gene3D" id="3.30.70.270">
    <property type="match status" value="1"/>
</dbReference>
<evidence type="ECO:0000259" key="4">
    <source>
        <dbReference type="PROSITE" id="PS50887"/>
    </source>
</evidence>
<dbReference type="InterPro" id="IPR000160">
    <property type="entry name" value="GGDEF_dom"/>
</dbReference>
<dbReference type="GO" id="GO:0071111">
    <property type="term" value="F:cyclic-guanylate-specific phosphodiesterase activity"/>
    <property type="evidence" value="ECO:0007669"/>
    <property type="project" value="InterPro"/>
</dbReference>
<dbReference type="OrthoDB" id="1673646at2"/>
<dbReference type="PANTHER" id="PTHR33121:SF76">
    <property type="entry name" value="SIGNALING PROTEIN"/>
    <property type="match status" value="1"/>
</dbReference>
<dbReference type="SUPFAM" id="SSF54631">
    <property type="entry name" value="CBS-domain pair"/>
    <property type="match status" value="1"/>
</dbReference>
<organism evidence="6 7">
    <name type="scientific">Thiohalospira halophila DSM 15071</name>
    <dbReference type="NCBI Taxonomy" id="1123397"/>
    <lineage>
        <taxon>Bacteria</taxon>
        <taxon>Pseudomonadati</taxon>
        <taxon>Pseudomonadota</taxon>
        <taxon>Gammaproteobacteria</taxon>
        <taxon>Thiohalospirales</taxon>
        <taxon>Thiohalospiraceae</taxon>
        <taxon>Thiohalospira</taxon>
    </lineage>
</organism>
<dbReference type="CDD" id="cd01948">
    <property type="entry name" value="EAL"/>
    <property type="match status" value="1"/>
</dbReference>
<evidence type="ECO:0000256" key="2">
    <source>
        <dbReference type="SAM" id="MobiDB-lite"/>
    </source>
</evidence>
<dbReference type="SMART" id="SM00267">
    <property type="entry name" value="GGDEF"/>
    <property type="match status" value="1"/>
</dbReference>
<feature type="compositionally biased region" description="Basic and acidic residues" evidence="2">
    <location>
        <begin position="577"/>
        <end position="594"/>
    </location>
</feature>
<dbReference type="Pfam" id="PF00990">
    <property type="entry name" value="GGDEF"/>
    <property type="match status" value="1"/>
</dbReference>
<keyword evidence="7" id="KW-1185">Reference proteome</keyword>
<feature type="domain" description="CBS" evidence="5">
    <location>
        <begin position="271"/>
        <end position="330"/>
    </location>
</feature>
<dbReference type="Proteomes" id="UP000198611">
    <property type="component" value="Unassembled WGS sequence"/>
</dbReference>
<feature type="domain" description="GGDEF" evidence="4">
    <location>
        <begin position="425"/>
        <end position="576"/>
    </location>
</feature>
<reference evidence="6 7" key="1">
    <citation type="submission" date="2016-10" db="EMBL/GenBank/DDBJ databases">
        <authorList>
            <person name="de Groot N.N."/>
        </authorList>
    </citation>
    <scope>NUCLEOTIDE SEQUENCE [LARGE SCALE GENOMIC DNA]</scope>
    <source>
        <strain evidence="6 7">HL3</strain>
    </source>
</reference>
<dbReference type="PROSITE" id="PS50887">
    <property type="entry name" value="GGDEF"/>
    <property type="match status" value="1"/>
</dbReference>